<proteinExistence type="predicted"/>
<name>A0A1M7KA22_9FIRM</name>
<dbReference type="GO" id="GO:0016787">
    <property type="term" value="F:hydrolase activity"/>
    <property type="evidence" value="ECO:0007669"/>
    <property type="project" value="UniProtKB-KW"/>
</dbReference>
<dbReference type="NCBIfam" id="TIGR00757">
    <property type="entry name" value="RNaseEG"/>
    <property type="match status" value="1"/>
</dbReference>
<dbReference type="PANTHER" id="PTHR30001:SF0">
    <property type="entry name" value="RIBONUCLEASE G"/>
    <property type="match status" value="1"/>
</dbReference>
<dbReference type="CDD" id="cd04453">
    <property type="entry name" value="S1_RNase_E"/>
    <property type="match status" value="1"/>
</dbReference>
<keyword evidence="3" id="KW-0378">Hydrolase</keyword>
<evidence type="ECO:0000313" key="7">
    <source>
        <dbReference type="EMBL" id="SHM62088.1"/>
    </source>
</evidence>
<feature type="domain" description="S1 motif" evidence="6">
    <location>
        <begin position="39"/>
        <end position="129"/>
    </location>
</feature>
<dbReference type="GO" id="GO:0004540">
    <property type="term" value="F:RNA nuclease activity"/>
    <property type="evidence" value="ECO:0007669"/>
    <property type="project" value="InterPro"/>
</dbReference>
<dbReference type="SUPFAM" id="SSF50249">
    <property type="entry name" value="Nucleic acid-binding proteins"/>
    <property type="match status" value="1"/>
</dbReference>
<dbReference type="GO" id="GO:0046872">
    <property type="term" value="F:metal ion binding"/>
    <property type="evidence" value="ECO:0007669"/>
    <property type="project" value="UniProtKB-KW"/>
</dbReference>
<dbReference type="OrthoDB" id="9804278at2"/>
<dbReference type="RefSeq" id="WP_073256881.1">
    <property type="nucleotide sequence ID" value="NZ_FRCR01000008.1"/>
</dbReference>
<evidence type="ECO:0000259" key="6">
    <source>
        <dbReference type="PROSITE" id="PS50126"/>
    </source>
</evidence>
<accession>A0A1M7KA22</accession>
<sequence length="419" mass="47535">MKKEIVADVGKDEVMVGILEDGKLVEFFVERKISGSIAGNVYKGKVANVLPGMQAAFVDIGLEKNAFLYVGDVNLESLGNLNERSEWNVEKPSIQDMLKPGQEILVQVVKEPIGSKGARVSTNITLAGRYLVLMPRLDYVGISRRIEKEEERARLKALAEELRPCRMGVIVRTAAENRGEDEIKAEMDYLKNLWEEIKKKGQTSWAPKLIYKDMDLIERIVRDVFTPEVTCFYINTKEAFERVVEIVSVIAPGLQERVSLYNGEESIFQYFDITSEIEKALRRKVWLKSGGYIVIDRTEALTAIDVNTGKFTGDKDLEDTVLKTNLEAAKEIARQIRLRDIGGIIIIDFIDMNSQEHRKMVIDALEMELKKDRTRTHIFGITTLGLVEMTRKKVRQSLDEVLERVCPYCDGKGKIGILK</sequence>
<dbReference type="InterPro" id="IPR012340">
    <property type="entry name" value="NA-bd_OB-fold"/>
</dbReference>
<dbReference type="InterPro" id="IPR004659">
    <property type="entry name" value="RNase_E/G"/>
</dbReference>
<dbReference type="Gene3D" id="2.40.50.140">
    <property type="entry name" value="Nucleic acid-binding proteins"/>
    <property type="match status" value="1"/>
</dbReference>
<evidence type="ECO:0000256" key="3">
    <source>
        <dbReference type="ARBA" id="ARBA00022801"/>
    </source>
</evidence>
<evidence type="ECO:0000313" key="8">
    <source>
        <dbReference type="Proteomes" id="UP000184375"/>
    </source>
</evidence>
<evidence type="ECO:0000256" key="4">
    <source>
        <dbReference type="ARBA" id="ARBA00022842"/>
    </source>
</evidence>
<dbReference type="InterPro" id="IPR019307">
    <property type="entry name" value="RNA-bd_AU-1/RNase_E/G"/>
</dbReference>
<organism evidence="7 8">
    <name type="scientific">Caldanaerovirga acetigignens</name>
    <dbReference type="NCBI Taxonomy" id="447595"/>
    <lineage>
        <taxon>Bacteria</taxon>
        <taxon>Bacillati</taxon>
        <taxon>Bacillota</taxon>
        <taxon>Clostridia</taxon>
        <taxon>Thermosediminibacterales</taxon>
        <taxon>Thermosediminibacteraceae</taxon>
        <taxon>Caldanaerovirga</taxon>
    </lineage>
</organism>
<dbReference type="EMBL" id="FRCR01000008">
    <property type="protein sequence ID" value="SHM62088.1"/>
    <property type="molecule type" value="Genomic_DNA"/>
</dbReference>
<dbReference type="Pfam" id="PF10150">
    <property type="entry name" value="RNase_E_G"/>
    <property type="match status" value="1"/>
</dbReference>
<dbReference type="Proteomes" id="UP000184375">
    <property type="component" value="Unassembled WGS sequence"/>
</dbReference>
<dbReference type="SMART" id="SM00316">
    <property type="entry name" value="S1"/>
    <property type="match status" value="1"/>
</dbReference>
<evidence type="ECO:0000256" key="5">
    <source>
        <dbReference type="ARBA" id="ARBA00022884"/>
    </source>
</evidence>
<protein>
    <submittedName>
        <fullName evidence="7">RNAse G</fullName>
    </submittedName>
</protein>
<evidence type="ECO:0000256" key="1">
    <source>
        <dbReference type="ARBA" id="ARBA00001946"/>
    </source>
</evidence>
<gene>
    <name evidence="7" type="ORF">SAMN05660826_01484</name>
</gene>
<dbReference type="InterPro" id="IPR003029">
    <property type="entry name" value="S1_domain"/>
</dbReference>
<dbReference type="PANTHER" id="PTHR30001">
    <property type="entry name" value="RIBONUCLEASE"/>
    <property type="match status" value="1"/>
</dbReference>
<dbReference type="GO" id="GO:0005737">
    <property type="term" value="C:cytoplasm"/>
    <property type="evidence" value="ECO:0007669"/>
    <property type="project" value="TreeGrafter"/>
</dbReference>
<dbReference type="PROSITE" id="PS50126">
    <property type="entry name" value="S1"/>
    <property type="match status" value="1"/>
</dbReference>
<reference evidence="8" key="1">
    <citation type="submission" date="2016-11" db="EMBL/GenBank/DDBJ databases">
        <authorList>
            <person name="Varghese N."/>
            <person name="Submissions S."/>
        </authorList>
    </citation>
    <scope>NUCLEOTIDE SEQUENCE [LARGE SCALE GENOMIC DNA]</scope>
    <source>
        <strain evidence="8">DSM 18802</strain>
    </source>
</reference>
<keyword evidence="2" id="KW-0479">Metal-binding</keyword>
<keyword evidence="8" id="KW-1185">Reference proteome</keyword>
<evidence type="ECO:0000256" key="2">
    <source>
        <dbReference type="ARBA" id="ARBA00022723"/>
    </source>
</evidence>
<dbReference type="STRING" id="447595.SAMN05660826_01484"/>
<dbReference type="GO" id="GO:0003723">
    <property type="term" value="F:RNA binding"/>
    <property type="evidence" value="ECO:0007669"/>
    <property type="project" value="UniProtKB-KW"/>
</dbReference>
<dbReference type="GO" id="GO:0006364">
    <property type="term" value="P:rRNA processing"/>
    <property type="evidence" value="ECO:0007669"/>
    <property type="project" value="TreeGrafter"/>
</dbReference>
<comment type="cofactor">
    <cofactor evidence="1">
        <name>Mg(2+)</name>
        <dbReference type="ChEBI" id="CHEBI:18420"/>
    </cofactor>
</comment>
<dbReference type="AlphaFoldDB" id="A0A1M7KA22"/>
<keyword evidence="4" id="KW-0460">Magnesium</keyword>
<keyword evidence="5" id="KW-0694">RNA-binding</keyword>